<reference evidence="2" key="1">
    <citation type="journal article" date="2020" name="mSystems">
        <title>Genome- and Community-Level Interaction Insights into Carbon Utilization and Element Cycling Functions of Hydrothermarchaeota in Hydrothermal Sediment.</title>
        <authorList>
            <person name="Zhou Z."/>
            <person name="Liu Y."/>
            <person name="Xu W."/>
            <person name="Pan J."/>
            <person name="Luo Z.H."/>
            <person name="Li M."/>
        </authorList>
    </citation>
    <scope>NUCLEOTIDE SEQUENCE [LARGE SCALE GENOMIC DNA]</scope>
    <source>
        <strain evidence="2">HyVt-26</strain>
    </source>
</reference>
<dbReference type="Proteomes" id="UP000885822">
    <property type="component" value="Unassembled WGS sequence"/>
</dbReference>
<name>A0A831KCQ6_9GAMM</name>
<dbReference type="GO" id="GO:0045454">
    <property type="term" value="P:cell redox homeostasis"/>
    <property type="evidence" value="ECO:0007669"/>
    <property type="project" value="TreeGrafter"/>
</dbReference>
<dbReference type="InterPro" id="IPR028250">
    <property type="entry name" value="DsbDN"/>
</dbReference>
<evidence type="ECO:0000259" key="1">
    <source>
        <dbReference type="Pfam" id="PF11412"/>
    </source>
</evidence>
<dbReference type="InterPro" id="IPR036929">
    <property type="entry name" value="DsbDN_sf"/>
</dbReference>
<organism evidence="2">
    <name type="scientific">Thiolapillus brandeum</name>
    <dbReference type="NCBI Taxonomy" id="1076588"/>
    <lineage>
        <taxon>Bacteria</taxon>
        <taxon>Pseudomonadati</taxon>
        <taxon>Pseudomonadota</taxon>
        <taxon>Gammaproteobacteria</taxon>
        <taxon>Chromatiales</taxon>
        <taxon>Sedimenticolaceae</taxon>
        <taxon>Thiolapillus</taxon>
    </lineage>
</organism>
<dbReference type="PANTHER" id="PTHR32234">
    <property type="entry name" value="THIOL:DISULFIDE INTERCHANGE PROTEIN DSBD"/>
    <property type="match status" value="1"/>
</dbReference>
<sequence>MYRLILLFLYLSTAVIAEEELLKPDQAYAISGEISGNEIKVRWSIADGYYLYRNKFRFKTATRNVSLGSPDLPPGKIKKDPFFGDIEIYRNQVEIKLPYHLTGTAPTILELEARSQGCADIGICYPPHTQKLLIALDTQADQPPPVAATAAADAQETLAQVSGSKPPEPPSNPVEMAAGFSPLDALGALGDGLGLEDDDGILTPDQAYKPFVETTDGKTLDIRWEIADGTYLYED</sequence>
<dbReference type="GO" id="GO:0015035">
    <property type="term" value="F:protein-disulfide reductase activity"/>
    <property type="evidence" value="ECO:0007669"/>
    <property type="project" value="TreeGrafter"/>
</dbReference>
<dbReference type="PANTHER" id="PTHR32234:SF0">
    <property type="entry name" value="THIOL:DISULFIDE INTERCHANGE PROTEIN DSBD"/>
    <property type="match status" value="1"/>
</dbReference>
<feature type="non-terminal residue" evidence="2">
    <location>
        <position position="235"/>
    </location>
</feature>
<proteinExistence type="predicted"/>
<dbReference type="EMBL" id="DRCV01000138">
    <property type="protein sequence ID" value="HDK37994.1"/>
    <property type="molecule type" value="Genomic_DNA"/>
</dbReference>
<feature type="domain" description="Thiol:disulfide interchange protein DsbD N-terminal" evidence="1">
    <location>
        <begin position="19"/>
        <end position="133"/>
    </location>
</feature>
<dbReference type="SUPFAM" id="SSF74863">
    <property type="entry name" value="Thiol:disulfide interchange protein DsbD, N-terminal domain (DsbD-alpha)"/>
    <property type="match status" value="2"/>
</dbReference>
<evidence type="ECO:0000313" key="2">
    <source>
        <dbReference type="EMBL" id="HDK37994.1"/>
    </source>
</evidence>
<accession>A0A831KCQ6</accession>
<comment type="caution">
    <text evidence="2">The sequence shown here is derived from an EMBL/GenBank/DDBJ whole genome shotgun (WGS) entry which is preliminary data.</text>
</comment>
<gene>
    <name evidence="2" type="ORF">ENG92_03145</name>
</gene>
<dbReference type="Pfam" id="PF11412">
    <property type="entry name" value="DsbD_N"/>
    <property type="match status" value="1"/>
</dbReference>
<protein>
    <submittedName>
        <fullName evidence="2">Thiol:disulfide interchange protein</fullName>
    </submittedName>
</protein>
<dbReference type="AlphaFoldDB" id="A0A831KCQ6"/>
<dbReference type="Gene3D" id="2.60.40.1250">
    <property type="entry name" value="Thiol:disulfide interchange protein DsbD, N-terminal domain"/>
    <property type="match status" value="2"/>
</dbReference>